<proteinExistence type="predicted"/>
<dbReference type="PANTHER" id="PTHR44329">
    <property type="entry name" value="SERINE/THREONINE-PROTEIN KINASE TNNI3K-RELATED"/>
    <property type="match status" value="1"/>
</dbReference>
<gene>
    <name evidence="2" type="ORF">M407DRAFT_26836</name>
</gene>
<dbReference type="InterPro" id="IPR051681">
    <property type="entry name" value="Ser/Thr_Kinases-Pseudokinases"/>
</dbReference>
<evidence type="ECO:0000313" key="2">
    <source>
        <dbReference type="EMBL" id="KIO23706.1"/>
    </source>
</evidence>
<dbReference type="PROSITE" id="PS50011">
    <property type="entry name" value="PROTEIN_KINASE_DOM"/>
    <property type="match status" value="1"/>
</dbReference>
<organism evidence="2 3">
    <name type="scientific">Tulasnella calospora MUT 4182</name>
    <dbReference type="NCBI Taxonomy" id="1051891"/>
    <lineage>
        <taxon>Eukaryota</taxon>
        <taxon>Fungi</taxon>
        <taxon>Dikarya</taxon>
        <taxon>Basidiomycota</taxon>
        <taxon>Agaricomycotina</taxon>
        <taxon>Agaricomycetes</taxon>
        <taxon>Cantharellales</taxon>
        <taxon>Tulasnellaceae</taxon>
        <taxon>Tulasnella</taxon>
    </lineage>
</organism>
<sequence length="347" mass="39474">MVDTAEHKDGCSLDLWRQRLVTFRINPSQLSYENKGKVVASGGFGCVRKATLLPSPQIRRTGGRHERHRVPAITSQSVVAVKSLQAHGDIDLERFEKRFIREAYIWSQLKHPSILEFIGFHFSHSDGEIEALLICPWFDNGQSLRYLKRHCLSPMERLRLILDAAEGLHYLHSRDPPICHGDVKGSNFLIKDNGRGALCDFGSAHELDEMFQELVTVTAQRCTVRWASPERLDSNDPPTPSGDVWSWGWLTWEIMTEKVPFHLLTNVSAVIFHIITSKLPSCEDEPGFVEFPYLSKLIRQCWRSAPDSRPSISDAITDLKRIVTNLNISSSPISPRQNLRRLAAYHI</sequence>
<dbReference type="EMBL" id="KN823078">
    <property type="protein sequence ID" value="KIO23706.1"/>
    <property type="molecule type" value="Genomic_DNA"/>
</dbReference>
<accession>A0A0C3QDJ6</accession>
<keyword evidence="3" id="KW-1185">Reference proteome</keyword>
<dbReference type="Gene3D" id="1.10.510.10">
    <property type="entry name" value="Transferase(Phosphotransferase) domain 1"/>
    <property type="match status" value="1"/>
</dbReference>
<dbReference type="InterPro" id="IPR008271">
    <property type="entry name" value="Ser/Thr_kinase_AS"/>
</dbReference>
<dbReference type="InterPro" id="IPR011009">
    <property type="entry name" value="Kinase-like_dom_sf"/>
</dbReference>
<dbReference type="Proteomes" id="UP000054248">
    <property type="component" value="Unassembled WGS sequence"/>
</dbReference>
<dbReference type="InterPro" id="IPR001245">
    <property type="entry name" value="Ser-Thr/Tyr_kinase_cat_dom"/>
</dbReference>
<dbReference type="InterPro" id="IPR000719">
    <property type="entry name" value="Prot_kinase_dom"/>
</dbReference>
<dbReference type="GO" id="GO:0005524">
    <property type="term" value="F:ATP binding"/>
    <property type="evidence" value="ECO:0007669"/>
    <property type="project" value="InterPro"/>
</dbReference>
<reference evidence="3" key="2">
    <citation type="submission" date="2015-01" db="EMBL/GenBank/DDBJ databases">
        <title>Evolutionary Origins and Diversification of the Mycorrhizal Mutualists.</title>
        <authorList>
            <consortium name="DOE Joint Genome Institute"/>
            <consortium name="Mycorrhizal Genomics Consortium"/>
            <person name="Kohler A."/>
            <person name="Kuo A."/>
            <person name="Nagy L.G."/>
            <person name="Floudas D."/>
            <person name="Copeland A."/>
            <person name="Barry K.W."/>
            <person name="Cichocki N."/>
            <person name="Veneault-Fourrey C."/>
            <person name="LaButti K."/>
            <person name="Lindquist E.A."/>
            <person name="Lipzen A."/>
            <person name="Lundell T."/>
            <person name="Morin E."/>
            <person name="Murat C."/>
            <person name="Riley R."/>
            <person name="Ohm R."/>
            <person name="Sun H."/>
            <person name="Tunlid A."/>
            <person name="Henrissat B."/>
            <person name="Grigoriev I.V."/>
            <person name="Hibbett D.S."/>
            <person name="Martin F."/>
        </authorList>
    </citation>
    <scope>NUCLEOTIDE SEQUENCE [LARGE SCALE GENOMIC DNA]</scope>
    <source>
        <strain evidence="3">MUT 4182</strain>
    </source>
</reference>
<dbReference type="PROSITE" id="PS00108">
    <property type="entry name" value="PROTEIN_KINASE_ST"/>
    <property type="match status" value="1"/>
</dbReference>
<dbReference type="Pfam" id="PF07714">
    <property type="entry name" value="PK_Tyr_Ser-Thr"/>
    <property type="match status" value="1"/>
</dbReference>
<protein>
    <recommendedName>
        <fullName evidence="1">Protein kinase domain-containing protein</fullName>
    </recommendedName>
</protein>
<dbReference type="AlphaFoldDB" id="A0A0C3QDJ6"/>
<dbReference type="SMART" id="SM00220">
    <property type="entry name" value="S_TKc"/>
    <property type="match status" value="1"/>
</dbReference>
<evidence type="ECO:0000259" key="1">
    <source>
        <dbReference type="PROSITE" id="PS50011"/>
    </source>
</evidence>
<evidence type="ECO:0000313" key="3">
    <source>
        <dbReference type="Proteomes" id="UP000054248"/>
    </source>
</evidence>
<reference evidence="2 3" key="1">
    <citation type="submission" date="2014-04" db="EMBL/GenBank/DDBJ databases">
        <authorList>
            <consortium name="DOE Joint Genome Institute"/>
            <person name="Kuo A."/>
            <person name="Girlanda M."/>
            <person name="Perotto S."/>
            <person name="Kohler A."/>
            <person name="Nagy L.G."/>
            <person name="Floudas D."/>
            <person name="Copeland A."/>
            <person name="Barry K.W."/>
            <person name="Cichocki N."/>
            <person name="Veneault-Fourrey C."/>
            <person name="LaButti K."/>
            <person name="Lindquist E.A."/>
            <person name="Lipzen A."/>
            <person name="Lundell T."/>
            <person name="Morin E."/>
            <person name="Murat C."/>
            <person name="Sun H."/>
            <person name="Tunlid A."/>
            <person name="Henrissat B."/>
            <person name="Grigoriev I.V."/>
            <person name="Hibbett D.S."/>
            <person name="Martin F."/>
            <person name="Nordberg H.P."/>
            <person name="Cantor M.N."/>
            <person name="Hua S.X."/>
        </authorList>
    </citation>
    <scope>NUCLEOTIDE SEQUENCE [LARGE SCALE GENOMIC DNA]</scope>
    <source>
        <strain evidence="2 3">MUT 4182</strain>
    </source>
</reference>
<feature type="domain" description="Protein kinase" evidence="1">
    <location>
        <begin position="33"/>
        <end position="322"/>
    </location>
</feature>
<dbReference type="GO" id="GO:0004674">
    <property type="term" value="F:protein serine/threonine kinase activity"/>
    <property type="evidence" value="ECO:0007669"/>
    <property type="project" value="TreeGrafter"/>
</dbReference>
<dbReference type="OrthoDB" id="3192962at2759"/>
<dbReference type="SUPFAM" id="SSF56112">
    <property type="entry name" value="Protein kinase-like (PK-like)"/>
    <property type="match status" value="1"/>
</dbReference>
<dbReference type="HOGENOM" id="CLU_000288_7_18_1"/>
<dbReference type="STRING" id="1051891.A0A0C3QDJ6"/>
<name>A0A0C3QDJ6_9AGAM</name>